<name>A0AAV5VR45_9BILA</name>
<dbReference type="Pfam" id="PF00646">
    <property type="entry name" value="F-box"/>
    <property type="match status" value="1"/>
</dbReference>
<keyword evidence="3" id="KW-1185">Reference proteome</keyword>
<gene>
    <name evidence="2" type="ORF">PFISCL1PPCAC_11757</name>
</gene>
<dbReference type="InterPro" id="IPR001810">
    <property type="entry name" value="F-box_dom"/>
</dbReference>
<dbReference type="AlphaFoldDB" id="A0AAV5VR45"/>
<dbReference type="Proteomes" id="UP001432322">
    <property type="component" value="Unassembled WGS sequence"/>
</dbReference>
<feature type="non-terminal residue" evidence="2">
    <location>
        <position position="149"/>
    </location>
</feature>
<dbReference type="EMBL" id="BTSY01000003">
    <property type="protein sequence ID" value="GMT20460.1"/>
    <property type="molecule type" value="Genomic_DNA"/>
</dbReference>
<sequence length="149" mass="17288">KENVCQILSTLSLSDRKRVRQCSKLMKDAIKASDIVVNTFAIEFDLPGFPHGPNDPILEIELHGLGWKDKLSINYEKEDEMEKLMDTLKMNFRRVKCNILKIGGNVPEIDFEQVEKILEFVDFDSLHLRFFESHQWSVFEFALSSGRPI</sequence>
<comment type="caution">
    <text evidence="2">The sequence shown here is derived from an EMBL/GenBank/DDBJ whole genome shotgun (WGS) entry which is preliminary data.</text>
</comment>
<feature type="non-terminal residue" evidence="2">
    <location>
        <position position="1"/>
    </location>
</feature>
<evidence type="ECO:0000313" key="2">
    <source>
        <dbReference type="EMBL" id="GMT20460.1"/>
    </source>
</evidence>
<accession>A0AAV5VR45</accession>
<organism evidence="2 3">
    <name type="scientific">Pristionchus fissidentatus</name>
    <dbReference type="NCBI Taxonomy" id="1538716"/>
    <lineage>
        <taxon>Eukaryota</taxon>
        <taxon>Metazoa</taxon>
        <taxon>Ecdysozoa</taxon>
        <taxon>Nematoda</taxon>
        <taxon>Chromadorea</taxon>
        <taxon>Rhabditida</taxon>
        <taxon>Rhabditina</taxon>
        <taxon>Diplogasteromorpha</taxon>
        <taxon>Diplogasteroidea</taxon>
        <taxon>Neodiplogasteridae</taxon>
        <taxon>Pristionchus</taxon>
    </lineage>
</organism>
<proteinExistence type="predicted"/>
<evidence type="ECO:0000259" key="1">
    <source>
        <dbReference type="Pfam" id="PF00646"/>
    </source>
</evidence>
<reference evidence="2" key="1">
    <citation type="submission" date="2023-10" db="EMBL/GenBank/DDBJ databases">
        <title>Genome assembly of Pristionchus species.</title>
        <authorList>
            <person name="Yoshida K."/>
            <person name="Sommer R.J."/>
        </authorList>
    </citation>
    <scope>NUCLEOTIDE SEQUENCE</scope>
    <source>
        <strain evidence="2">RS5133</strain>
    </source>
</reference>
<evidence type="ECO:0000313" key="3">
    <source>
        <dbReference type="Proteomes" id="UP001432322"/>
    </source>
</evidence>
<protein>
    <recommendedName>
        <fullName evidence="1">F-box domain-containing protein</fullName>
    </recommendedName>
</protein>
<feature type="domain" description="F-box" evidence="1">
    <location>
        <begin position="3"/>
        <end position="34"/>
    </location>
</feature>